<dbReference type="Pfam" id="PF00005">
    <property type="entry name" value="ABC_tran"/>
    <property type="match status" value="1"/>
</dbReference>
<organism evidence="2 3">
    <name type="scientific">Lactuca virosa</name>
    <dbReference type="NCBI Taxonomy" id="75947"/>
    <lineage>
        <taxon>Eukaryota</taxon>
        <taxon>Viridiplantae</taxon>
        <taxon>Streptophyta</taxon>
        <taxon>Embryophyta</taxon>
        <taxon>Tracheophyta</taxon>
        <taxon>Spermatophyta</taxon>
        <taxon>Magnoliopsida</taxon>
        <taxon>eudicotyledons</taxon>
        <taxon>Gunneridae</taxon>
        <taxon>Pentapetalae</taxon>
        <taxon>asterids</taxon>
        <taxon>campanulids</taxon>
        <taxon>Asterales</taxon>
        <taxon>Asteraceae</taxon>
        <taxon>Cichorioideae</taxon>
        <taxon>Cichorieae</taxon>
        <taxon>Lactucinae</taxon>
        <taxon>Lactuca</taxon>
    </lineage>
</organism>
<dbReference type="InterPro" id="IPR003439">
    <property type="entry name" value="ABC_transporter-like_ATP-bd"/>
</dbReference>
<protein>
    <recommendedName>
        <fullName evidence="1">ABC transporter domain-containing protein</fullName>
    </recommendedName>
</protein>
<dbReference type="PANTHER" id="PTHR42855">
    <property type="entry name" value="ABC TRANSPORTER ATP-BINDING SUBUNIT"/>
    <property type="match status" value="1"/>
</dbReference>
<feature type="domain" description="ABC transporter" evidence="1">
    <location>
        <begin position="60"/>
        <end position="111"/>
    </location>
</feature>
<evidence type="ECO:0000259" key="1">
    <source>
        <dbReference type="Pfam" id="PF00005"/>
    </source>
</evidence>
<dbReference type="GO" id="GO:0005524">
    <property type="term" value="F:ATP binding"/>
    <property type="evidence" value="ECO:0007669"/>
    <property type="project" value="InterPro"/>
</dbReference>
<dbReference type="AlphaFoldDB" id="A0AAU9PD63"/>
<sequence>MNLWHPISRNNLNEQGGYRQQRHCGVLLGAKVEFTSKWKKWKYAVTIKHLEFSYEDKVLLKKANISFERGGKVAIIGPNGCGKSTLLKLIMGLQKPNSGEVVLGEHNVLPNYFEQNQVMLQALTCHPRPILYLHSTDCQNQYVNRKIRAICYWNYGKINSRKNIEKAQGKGKGKQVEKDADTEENDDISVENYFLLIQSEFKTILECRNSIQKTLEHALQKYPDDREL</sequence>
<dbReference type="EMBL" id="CAKMRJ010005601">
    <property type="protein sequence ID" value="CAH1447726.1"/>
    <property type="molecule type" value="Genomic_DNA"/>
</dbReference>
<dbReference type="InterPro" id="IPR051309">
    <property type="entry name" value="ABCF_ATPase"/>
</dbReference>
<evidence type="ECO:0000313" key="2">
    <source>
        <dbReference type="EMBL" id="CAH1447726.1"/>
    </source>
</evidence>
<dbReference type="Proteomes" id="UP001157418">
    <property type="component" value="Unassembled WGS sequence"/>
</dbReference>
<name>A0AAU9PD63_9ASTR</name>
<evidence type="ECO:0000313" key="3">
    <source>
        <dbReference type="Proteomes" id="UP001157418"/>
    </source>
</evidence>
<reference evidence="2 3" key="1">
    <citation type="submission" date="2022-01" db="EMBL/GenBank/DDBJ databases">
        <authorList>
            <person name="Xiong W."/>
            <person name="Schranz E."/>
        </authorList>
    </citation>
    <scope>NUCLEOTIDE SEQUENCE [LARGE SCALE GENOMIC DNA]</scope>
</reference>
<keyword evidence="3" id="KW-1185">Reference proteome</keyword>
<dbReference type="Gene3D" id="3.40.50.300">
    <property type="entry name" value="P-loop containing nucleotide triphosphate hydrolases"/>
    <property type="match status" value="1"/>
</dbReference>
<dbReference type="InterPro" id="IPR027417">
    <property type="entry name" value="P-loop_NTPase"/>
</dbReference>
<dbReference type="PANTHER" id="PTHR42855:SF1">
    <property type="entry name" value="ABC TRANSPORTER DOMAIN-CONTAINING PROTEIN"/>
    <property type="match status" value="1"/>
</dbReference>
<dbReference type="SUPFAM" id="SSF52540">
    <property type="entry name" value="P-loop containing nucleoside triphosphate hydrolases"/>
    <property type="match status" value="1"/>
</dbReference>
<proteinExistence type="predicted"/>
<gene>
    <name evidence="2" type="ORF">LVIROSA_LOCUS33319</name>
</gene>
<accession>A0AAU9PD63</accession>
<comment type="caution">
    <text evidence="2">The sequence shown here is derived from an EMBL/GenBank/DDBJ whole genome shotgun (WGS) entry which is preliminary data.</text>
</comment>
<dbReference type="GO" id="GO:0016887">
    <property type="term" value="F:ATP hydrolysis activity"/>
    <property type="evidence" value="ECO:0007669"/>
    <property type="project" value="InterPro"/>
</dbReference>